<evidence type="ECO:0000256" key="2">
    <source>
        <dbReference type="ARBA" id="ARBA00022475"/>
    </source>
</evidence>
<evidence type="ECO:0000256" key="1">
    <source>
        <dbReference type="ARBA" id="ARBA00004651"/>
    </source>
</evidence>
<name>A0ABU2JFF1_9ACTN</name>
<feature type="transmembrane region" description="Helical" evidence="7">
    <location>
        <begin position="33"/>
        <end position="57"/>
    </location>
</feature>
<reference evidence="10" key="1">
    <citation type="submission" date="2023-07" db="EMBL/GenBank/DDBJ databases">
        <title>30 novel species of actinomycetes from the DSMZ collection.</title>
        <authorList>
            <person name="Nouioui I."/>
        </authorList>
    </citation>
    <scope>NUCLEOTIDE SEQUENCE [LARGE SCALE GENOMIC DNA]</scope>
    <source>
        <strain evidence="10">DSM 44399</strain>
    </source>
</reference>
<feature type="transmembrane region" description="Helical" evidence="7">
    <location>
        <begin position="64"/>
        <end position="82"/>
    </location>
</feature>
<feature type="transmembrane region" description="Helical" evidence="7">
    <location>
        <begin position="442"/>
        <end position="460"/>
    </location>
</feature>
<feature type="transmembrane region" description="Helical" evidence="7">
    <location>
        <begin position="123"/>
        <end position="141"/>
    </location>
</feature>
<evidence type="ECO:0000313" key="9">
    <source>
        <dbReference type="EMBL" id="MDT0263711.1"/>
    </source>
</evidence>
<feature type="transmembrane region" description="Helical" evidence="7">
    <location>
        <begin position="88"/>
        <end position="111"/>
    </location>
</feature>
<accession>A0ABU2JFF1</accession>
<dbReference type="InterPro" id="IPR020846">
    <property type="entry name" value="MFS_dom"/>
</dbReference>
<dbReference type="InterPro" id="IPR036259">
    <property type="entry name" value="MFS_trans_sf"/>
</dbReference>
<feature type="transmembrane region" description="Helical" evidence="7">
    <location>
        <begin position="355"/>
        <end position="376"/>
    </location>
</feature>
<dbReference type="PANTHER" id="PTHR43124:SF3">
    <property type="entry name" value="CHLORAMPHENICOL EFFLUX PUMP RV0191"/>
    <property type="match status" value="1"/>
</dbReference>
<dbReference type="Gene3D" id="1.20.1250.20">
    <property type="entry name" value="MFS general substrate transporter like domains"/>
    <property type="match status" value="1"/>
</dbReference>
<evidence type="ECO:0000259" key="8">
    <source>
        <dbReference type="PROSITE" id="PS50850"/>
    </source>
</evidence>
<feature type="transmembrane region" description="Helical" evidence="7">
    <location>
        <begin position="328"/>
        <end position="349"/>
    </location>
</feature>
<feature type="transmembrane region" description="Helical" evidence="7">
    <location>
        <begin position="292"/>
        <end position="316"/>
    </location>
</feature>
<keyword evidence="10" id="KW-1185">Reference proteome</keyword>
<evidence type="ECO:0000256" key="6">
    <source>
        <dbReference type="SAM" id="MobiDB-lite"/>
    </source>
</evidence>
<dbReference type="InterPro" id="IPR050189">
    <property type="entry name" value="MFS_Efflux_Transporters"/>
</dbReference>
<evidence type="ECO:0000256" key="5">
    <source>
        <dbReference type="ARBA" id="ARBA00023136"/>
    </source>
</evidence>
<keyword evidence="2" id="KW-1003">Cell membrane</keyword>
<dbReference type="SUPFAM" id="SSF103473">
    <property type="entry name" value="MFS general substrate transporter"/>
    <property type="match status" value="1"/>
</dbReference>
<keyword evidence="4 7" id="KW-1133">Transmembrane helix</keyword>
<comment type="caution">
    <text evidence="9">The sequence shown here is derived from an EMBL/GenBank/DDBJ whole genome shotgun (WGS) entry which is preliminary data.</text>
</comment>
<organism evidence="9 10">
    <name type="scientific">Jatrophihabitans lederbergiae</name>
    <dbReference type="NCBI Taxonomy" id="3075547"/>
    <lineage>
        <taxon>Bacteria</taxon>
        <taxon>Bacillati</taxon>
        <taxon>Actinomycetota</taxon>
        <taxon>Actinomycetes</taxon>
        <taxon>Jatrophihabitantales</taxon>
        <taxon>Jatrophihabitantaceae</taxon>
        <taxon>Jatrophihabitans</taxon>
    </lineage>
</organism>
<feature type="transmembrane region" description="Helical" evidence="7">
    <location>
        <begin position="262"/>
        <end position="286"/>
    </location>
</feature>
<dbReference type="Pfam" id="PF07690">
    <property type="entry name" value="MFS_1"/>
    <property type="match status" value="1"/>
</dbReference>
<feature type="domain" description="Major facilitator superfamily (MFS) profile" evidence="8">
    <location>
        <begin position="1"/>
        <end position="465"/>
    </location>
</feature>
<dbReference type="PROSITE" id="PS50850">
    <property type="entry name" value="MFS"/>
    <property type="match status" value="1"/>
</dbReference>
<feature type="transmembrane region" description="Helical" evidence="7">
    <location>
        <begin position="153"/>
        <end position="173"/>
    </location>
</feature>
<evidence type="ECO:0000313" key="10">
    <source>
        <dbReference type="Proteomes" id="UP001183176"/>
    </source>
</evidence>
<sequence length="478" mass="49324">MLLACVLGLNSADSATVGAVATELERSLHVGNIQIGLLVTVSTGVGALAALPVGVLVDRTNRTRLLWVSILIWSAAMVVNGASTSFVMLLISRLALGAVVATAGPAVASLTGDMFPAAERGRVYGYILAGELVGTGTGYLVSGNVAAALSWRYSFWVLAVPGLILAVAIRRLLPEPQRGGHGQLFPAATGTRTATTGVSAAPDAAGHADRSAPTAGSDDDLVEREVQEQGIPTRAGLVLRADPARLSLWQATSFVLRVRTNVVLIISSALGYFFLTGLQTFAVVFLRARFGLGQSLASTLLVLLGAGSLLGVLIAGRIADRLIRHRCLTGRVLVGAICFLLTAALLLPALLTTSLLIAALLIFLAAAALGGSNPPIDAARLDIMPAALRGRAEAIRTALRAAFTASAPLVFGYVSTQLGGQRSALGEPTGSVQVRATGLDRTFLIMLTALAAAGLIMLLAQRTYPADVATALASEPDR</sequence>
<evidence type="ECO:0000256" key="4">
    <source>
        <dbReference type="ARBA" id="ARBA00022989"/>
    </source>
</evidence>
<gene>
    <name evidence="9" type="ORF">RM423_20260</name>
</gene>
<dbReference type="InterPro" id="IPR011701">
    <property type="entry name" value="MFS"/>
</dbReference>
<protein>
    <submittedName>
        <fullName evidence="9">MFS transporter</fullName>
    </submittedName>
</protein>
<dbReference type="PANTHER" id="PTHR43124">
    <property type="entry name" value="PURINE EFFLUX PUMP PBUE"/>
    <property type="match status" value="1"/>
</dbReference>
<keyword evidence="3 7" id="KW-0812">Transmembrane</keyword>
<feature type="region of interest" description="Disordered" evidence="6">
    <location>
        <begin position="196"/>
        <end position="219"/>
    </location>
</feature>
<feature type="transmembrane region" description="Helical" evidence="7">
    <location>
        <begin position="397"/>
        <end position="415"/>
    </location>
</feature>
<proteinExistence type="predicted"/>
<evidence type="ECO:0000256" key="3">
    <source>
        <dbReference type="ARBA" id="ARBA00022692"/>
    </source>
</evidence>
<dbReference type="EMBL" id="JAVREH010000048">
    <property type="protein sequence ID" value="MDT0263711.1"/>
    <property type="molecule type" value="Genomic_DNA"/>
</dbReference>
<evidence type="ECO:0000256" key="7">
    <source>
        <dbReference type="SAM" id="Phobius"/>
    </source>
</evidence>
<comment type="subcellular location">
    <subcellularLocation>
        <location evidence="1">Cell membrane</location>
        <topology evidence="1">Multi-pass membrane protein</topology>
    </subcellularLocation>
</comment>
<dbReference type="Proteomes" id="UP001183176">
    <property type="component" value="Unassembled WGS sequence"/>
</dbReference>
<keyword evidence="5 7" id="KW-0472">Membrane</keyword>